<evidence type="ECO:0000256" key="4">
    <source>
        <dbReference type="SAM" id="MobiDB-lite"/>
    </source>
</evidence>
<dbReference type="HOGENOM" id="CLU_735508_0_0_11"/>
<keyword evidence="6" id="KW-0614">Plasmid</keyword>
<evidence type="ECO:0000259" key="5">
    <source>
        <dbReference type="PROSITE" id="PS51462"/>
    </source>
</evidence>
<keyword evidence="2" id="KW-0378">Hydrolase</keyword>
<dbReference type="PANTHER" id="PTHR43046">
    <property type="entry name" value="GDP-MANNOSE MANNOSYL HYDROLASE"/>
    <property type="match status" value="1"/>
</dbReference>
<keyword evidence="3" id="KW-0460">Magnesium</keyword>
<dbReference type="PROSITE" id="PS51462">
    <property type="entry name" value="NUDIX"/>
    <property type="match status" value="1"/>
</dbReference>
<feature type="domain" description="Nudix hydrolase" evidence="5">
    <location>
        <begin position="31"/>
        <end position="167"/>
    </location>
</feature>
<dbReference type="InterPro" id="IPR000086">
    <property type="entry name" value="NUDIX_hydrolase_dom"/>
</dbReference>
<feature type="compositionally biased region" description="Basic and acidic residues" evidence="4">
    <location>
        <begin position="190"/>
        <end position="202"/>
    </location>
</feature>
<name>F8JJA5_STREN</name>
<dbReference type="CDD" id="cd18876">
    <property type="entry name" value="NUDIX_Hydrolase"/>
    <property type="match status" value="1"/>
</dbReference>
<evidence type="ECO:0000313" key="7">
    <source>
        <dbReference type="Proteomes" id="UP000007842"/>
    </source>
</evidence>
<dbReference type="AlphaFoldDB" id="F8JJA5"/>
<reference evidence="7" key="1">
    <citation type="submission" date="2011-12" db="EMBL/GenBank/DDBJ databases">
        <title>Complete genome sequence of Streptomyces cattleya strain DSM 46488.</title>
        <authorList>
            <person name="Ou H.-Y."/>
            <person name="Li P."/>
            <person name="Zhao C."/>
            <person name="O'Hagan D."/>
            <person name="Deng Z."/>
        </authorList>
    </citation>
    <scope>NUCLEOTIDE SEQUENCE [LARGE SCALE GENOMIC DNA]</scope>
    <source>
        <strain evidence="7">ATCC 35852 / DSM 46488 / JCM 4925 / NBRC 14057 / NRRL 8057</strain>
        <plasmid evidence="7">Plasmid pSCATT</plasmid>
    </source>
</reference>
<sequence length="357" mass="37384">MTLGTDRAVPPPPAAAGPLMSPAEYGASRATLWTGASVLFTDEDGRVLVESVDYRDVRLLPGGGVDPGEAPSAAARREVREELGLDADVRRVLAVDWVPAGAPGYDPAMNFPGEILYVFDGGTLTPARIRSIALPGHEVTGVHFVEPALLARHMDPADARRALTALRARVDGGGPAVLENGRPSSPTALDRLELPRAPREPGRPLWHPGPAPSGVPVTECRGWLFAGDGRVLLLADPISGAVTLPGGAVAPADGPRAAARDARVRVGEPWCLGHLRDDVRGRVDVRFAAAVTYREPAAPGGPVRLLATPEQAAEILGTGPVTAGQLDAVHAARARLGLPRAERRPVTEADAEDPDDR</sequence>
<dbReference type="PROSITE" id="PS00893">
    <property type="entry name" value="NUDIX_BOX"/>
    <property type="match status" value="1"/>
</dbReference>
<dbReference type="InterPro" id="IPR020084">
    <property type="entry name" value="NUDIX_hydrolase_CS"/>
</dbReference>
<dbReference type="KEGG" id="scy:SCATT_p05920"/>
<dbReference type="PATRIC" id="fig|1003195.11.peg.1098"/>
<evidence type="ECO:0000256" key="2">
    <source>
        <dbReference type="ARBA" id="ARBA00022801"/>
    </source>
</evidence>
<dbReference type="Gene3D" id="3.90.79.10">
    <property type="entry name" value="Nucleoside Triphosphate Pyrophosphohydrolase"/>
    <property type="match status" value="1"/>
</dbReference>
<dbReference type="EMBL" id="CP003229">
    <property type="protein sequence ID" value="AEW98785.1"/>
    <property type="molecule type" value="Genomic_DNA"/>
</dbReference>
<feature type="region of interest" description="Disordered" evidence="4">
    <location>
        <begin position="173"/>
        <end position="212"/>
    </location>
</feature>
<proteinExistence type="predicted"/>
<dbReference type="SUPFAM" id="SSF55811">
    <property type="entry name" value="Nudix"/>
    <property type="match status" value="1"/>
</dbReference>
<dbReference type="OrthoDB" id="4247482at2"/>
<comment type="cofactor">
    <cofactor evidence="1">
        <name>Mg(2+)</name>
        <dbReference type="ChEBI" id="CHEBI:18420"/>
    </cofactor>
</comment>
<evidence type="ECO:0000313" key="6">
    <source>
        <dbReference type="EMBL" id="AEW98785.1"/>
    </source>
</evidence>
<dbReference type="KEGG" id="sct:SCAT_p1140"/>
<dbReference type="GO" id="GO:0016787">
    <property type="term" value="F:hydrolase activity"/>
    <property type="evidence" value="ECO:0007669"/>
    <property type="project" value="UniProtKB-KW"/>
</dbReference>
<dbReference type="Pfam" id="PF00293">
    <property type="entry name" value="NUDIX"/>
    <property type="match status" value="1"/>
</dbReference>
<organism evidence="6 7">
    <name type="scientific">Streptantibioticus cattleyicolor (strain ATCC 35852 / DSM 46488 / JCM 4925 / NBRC 14057 / NRRL 8057)</name>
    <name type="common">Streptomyces cattleya</name>
    <dbReference type="NCBI Taxonomy" id="1003195"/>
    <lineage>
        <taxon>Bacteria</taxon>
        <taxon>Bacillati</taxon>
        <taxon>Actinomycetota</taxon>
        <taxon>Actinomycetes</taxon>
        <taxon>Kitasatosporales</taxon>
        <taxon>Streptomycetaceae</taxon>
        <taxon>Streptantibioticus</taxon>
    </lineage>
</organism>
<accession>G8XGV8</accession>
<evidence type="ECO:0000256" key="3">
    <source>
        <dbReference type="ARBA" id="ARBA00022842"/>
    </source>
</evidence>
<dbReference type="InterPro" id="IPR015797">
    <property type="entry name" value="NUDIX_hydrolase-like_dom_sf"/>
</dbReference>
<dbReference type="RefSeq" id="WP_014151589.1">
    <property type="nucleotide sequence ID" value="NC_016113.1"/>
</dbReference>
<dbReference type="PANTHER" id="PTHR43046:SF12">
    <property type="entry name" value="GDP-MANNOSE MANNOSYL HYDROLASE"/>
    <property type="match status" value="1"/>
</dbReference>
<protein>
    <recommendedName>
        <fullName evidence="5">Nudix hydrolase domain-containing protein</fullName>
    </recommendedName>
</protein>
<dbReference type="Proteomes" id="UP000007842">
    <property type="component" value="Plasmid pSCATT"/>
</dbReference>
<accession>F8JJA5</accession>
<gene>
    <name evidence="6" type="ordered locus">SCATT_p05920</name>
</gene>
<geneLocation type="plasmid" evidence="6 7">
    <name>pSCATT</name>
</geneLocation>
<evidence type="ECO:0000256" key="1">
    <source>
        <dbReference type="ARBA" id="ARBA00001946"/>
    </source>
</evidence>
<keyword evidence="7" id="KW-1185">Reference proteome</keyword>